<evidence type="ECO:0000256" key="2">
    <source>
        <dbReference type="ARBA" id="ARBA00022679"/>
    </source>
</evidence>
<dbReference type="Proteomes" id="UP001221142">
    <property type="component" value="Unassembled WGS sequence"/>
</dbReference>
<dbReference type="Gene3D" id="3.30.559.30">
    <property type="entry name" value="Nonribosomal peptide synthetase, condensation domain"/>
    <property type="match status" value="1"/>
</dbReference>
<dbReference type="Gene3D" id="3.30.559.10">
    <property type="entry name" value="Chloramphenicol acetyltransferase-like domain"/>
    <property type="match status" value="1"/>
</dbReference>
<evidence type="ECO:0000256" key="1">
    <source>
        <dbReference type="ARBA" id="ARBA00006439"/>
    </source>
</evidence>
<dbReference type="InterPro" id="IPR023213">
    <property type="entry name" value="CAT-like_dom_sf"/>
</dbReference>
<dbReference type="PANTHER" id="PTHR42034:SF1">
    <property type="entry name" value="CONDENSATION DOMAIN-CONTAINING PROTEIN"/>
    <property type="match status" value="1"/>
</dbReference>
<accession>A0AAD7BHU6</accession>
<dbReference type="PANTHER" id="PTHR42034">
    <property type="entry name" value="CHROMOSOME 7, WHOLE GENOME SHOTGUN SEQUENCE-RELATED"/>
    <property type="match status" value="1"/>
</dbReference>
<gene>
    <name evidence="3" type="ORF">FB45DRAFT_928857</name>
</gene>
<evidence type="ECO:0000313" key="3">
    <source>
        <dbReference type="EMBL" id="KAJ7621281.1"/>
    </source>
</evidence>
<sequence length="516" mass="58232">MSAEELLTKFDYDKFIWRQSSANESQHFQRALAGSEVVQELWNRVDKGHQTLFFAVHLRLATPQSEAAIQEVARRSWIHLRHQTPIVATTCGLDENEFPLLKYAVPDVNQVREWAARTLIVHTQATIDLNGLREELGYQKIPSAAGDQTWMHLVVASSSTEVEEIGLVFHTAHAPTDGNGAKIILHGFLSEFAKQLGSTASEEQLIWGDEIQRLAPALFTVLNADEPLLIKPGSNEEPSFAHPAYGTLGAAMQSIVQSMQNAYGFKHKEGDKSPWPAYHRAELVFGEQESKSLLGYLQDQPYTMAVLAHAALAMVVVHFNPPSVESAGHTLSNWTMLDVRHRLKEPFSSRHGYTGYGIAPPRFSLPLSLFFSDETLLPLDKAMLLKLMDDARERYKLQRELPPGYFPLAAELFVAQMKMGYAANMIPPNQCYSFSSDGRGENKLDLTYKDKSGKAVFEITKFWTSVSHPYPAPYFRVSSWQGVIDLGADYNENLTLREEVNRWLAKWREFMLLFVQ</sequence>
<evidence type="ECO:0000313" key="4">
    <source>
        <dbReference type="Proteomes" id="UP001221142"/>
    </source>
</evidence>
<organism evidence="3 4">
    <name type="scientific">Roridomyces roridus</name>
    <dbReference type="NCBI Taxonomy" id="1738132"/>
    <lineage>
        <taxon>Eukaryota</taxon>
        <taxon>Fungi</taxon>
        <taxon>Dikarya</taxon>
        <taxon>Basidiomycota</taxon>
        <taxon>Agaricomycotina</taxon>
        <taxon>Agaricomycetes</taxon>
        <taxon>Agaricomycetidae</taxon>
        <taxon>Agaricales</taxon>
        <taxon>Marasmiineae</taxon>
        <taxon>Mycenaceae</taxon>
        <taxon>Roridomyces</taxon>
    </lineage>
</organism>
<reference evidence="3" key="1">
    <citation type="submission" date="2023-03" db="EMBL/GenBank/DDBJ databases">
        <title>Massive genome expansion in bonnet fungi (Mycena s.s.) driven by repeated elements and novel gene families across ecological guilds.</title>
        <authorList>
            <consortium name="Lawrence Berkeley National Laboratory"/>
            <person name="Harder C.B."/>
            <person name="Miyauchi S."/>
            <person name="Viragh M."/>
            <person name="Kuo A."/>
            <person name="Thoen E."/>
            <person name="Andreopoulos B."/>
            <person name="Lu D."/>
            <person name="Skrede I."/>
            <person name="Drula E."/>
            <person name="Henrissat B."/>
            <person name="Morin E."/>
            <person name="Kohler A."/>
            <person name="Barry K."/>
            <person name="LaButti K."/>
            <person name="Morin E."/>
            <person name="Salamov A."/>
            <person name="Lipzen A."/>
            <person name="Mereny Z."/>
            <person name="Hegedus B."/>
            <person name="Baldrian P."/>
            <person name="Stursova M."/>
            <person name="Weitz H."/>
            <person name="Taylor A."/>
            <person name="Grigoriev I.V."/>
            <person name="Nagy L.G."/>
            <person name="Martin F."/>
            <person name="Kauserud H."/>
        </authorList>
    </citation>
    <scope>NUCLEOTIDE SEQUENCE</scope>
    <source>
        <strain evidence="3">9284</strain>
    </source>
</reference>
<proteinExistence type="inferred from homology"/>
<dbReference type="GO" id="GO:0043386">
    <property type="term" value="P:mycotoxin biosynthetic process"/>
    <property type="evidence" value="ECO:0007669"/>
    <property type="project" value="InterPro"/>
</dbReference>
<dbReference type="InterPro" id="IPR009992">
    <property type="entry name" value="Tri3/Sat12/Sat16/Mac1"/>
</dbReference>
<dbReference type="EMBL" id="JARKIF010000016">
    <property type="protein sequence ID" value="KAJ7621281.1"/>
    <property type="molecule type" value="Genomic_DNA"/>
</dbReference>
<keyword evidence="4" id="KW-1185">Reference proteome</keyword>
<keyword evidence="2" id="KW-0808">Transferase</keyword>
<comment type="similarity">
    <text evidence="1">Belongs to the trichothecene O-acetyltransferase family.</text>
</comment>
<dbReference type="AlphaFoldDB" id="A0AAD7BHU6"/>
<dbReference type="Pfam" id="PF07428">
    <property type="entry name" value="Tri3"/>
    <property type="match status" value="1"/>
</dbReference>
<dbReference type="GO" id="GO:0016407">
    <property type="term" value="F:acetyltransferase activity"/>
    <property type="evidence" value="ECO:0007669"/>
    <property type="project" value="InterPro"/>
</dbReference>
<protein>
    <submittedName>
        <fullName evidence="3">Uncharacterized protein</fullName>
    </submittedName>
</protein>
<comment type="caution">
    <text evidence="3">The sequence shown here is derived from an EMBL/GenBank/DDBJ whole genome shotgun (WGS) entry which is preliminary data.</text>
</comment>
<name>A0AAD7BHU6_9AGAR</name>